<accession>A0A229TFH2</accession>
<comment type="caution">
    <text evidence="2">The sequence shown here is derived from an EMBL/GenBank/DDBJ whole genome shotgun (WGS) entry which is preliminary data.</text>
</comment>
<evidence type="ECO:0000256" key="1">
    <source>
        <dbReference type="SAM" id="Phobius"/>
    </source>
</evidence>
<feature type="transmembrane region" description="Helical" evidence="1">
    <location>
        <begin position="47"/>
        <end position="65"/>
    </location>
</feature>
<evidence type="ECO:0000313" key="2">
    <source>
        <dbReference type="EMBL" id="OXM69770.1"/>
    </source>
</evidence>
<organism evidence="2 3">
    <name type="scientific">Amycolatopsis vastitatis</name>
    <dbReference type="NCBI Taxonomy" id="1905142"/>
    <lineage>
        <taxon>Bacteria</taxon>
        <taxon>Bacillati</taxon>
        <taxon>Actinomycetota</taxon>
        <taxon>Actinomycetes</taxon>
        <taxon>Pseudonocardiales</taxon>
        <taxon>Pseudonocardiaceae</taxon>
        <taxon>Amycolatopsis</taxon>
    </lineage>
</organism>
<proteinExistence type="predicted"/>
<gene>
    <name evidence="2" type="ORF">CF165_09720</name>
</gene>
<dbReference type="RefSeq" id="WP_093947093.1">
    <property type="nucleotide sequence ID" value="NZ_NMUL01000007.1"/>
</dbReference>
<dbReference type="AlphaFoldDB" id="A0A229TFH2"/>
<protein>
    <recommendedName>
        <fullName evidence="4">Integral membrane protein</fullName>
    </recommendedName>
</protein>
<dbReference type="EMBL" id="NMUL01000007">
    <property type="protein sequence ID" value="OXM69770.1"/>
    <property type="molecule type" value="Genomic_DNA"/>
</dbReference>
<evidence type="ECO:0008006" key="4">
    <source>
        <dbReference type="Google" id="ProtNLM"/>
    </source>
</evidence>
<feature type="transmembrane region" description="Helical" evidence="1">
    <location>
        <begin position="157"/>
        <end position="175"/>
    </location>
</feature>
<keyword evidence="1" id="KW-1133">Transmembrane helix</keyword>
<evidence type="ECO:0000313" key="3">
    <source>
        <dbReference type="Proteomes" id="UP000215199"/>
    </source>
</evidence>
<reference evidence="3" key="1">
    <citation type="submission" date="2017-07" db="EMBL/GenBank/DDBJ databases">
        <title>Comparative genome mining reveals phylogenetic distribution patterns of secondary metabolites in Amycolatopsis.</title>
        <authorList>
            <person name="Adamek M."/>
            <person name="Alanjary M."/>
            <person name="Sales-Ortells H."/>
            <person name="Goodfellow M."/>
            <person name="Bull A.T."/>
            <person name="Kalinowski J."/>
            <person name="Ziemert N."/>
        </authorList>
    </citation>
    <scope>NUCLEOTIDE SEQUENCE [LARGE SCALE GENOMIC DNA]</scope>
    <source>
        <strain evidence="3">H5</strain>
    </source>
</reference>
<dbReference type="OrthoDB" id="5187307at2"/>
<sequence>MGDANDFDKTEYDNLRTELIFHQTNASTIFALNIAGMGIGVTASAKLDAALLVLAILSCVLWFRYSDHVIALFRIAAYFELELRPRVVARLKEPVLGWEGYLRKKFTPRKHTKSSRFTLDSRMGIVVASGAFLAPPPLLCVAFVLRQWPDTAGFSRVLLVVASAVTAVVWLYSTLRGIYTVRELRQLDNEISSAAELLPGQRTDA</sequence>
<keyword evidence="3" id="KW-1185">Reference proteome</keyword>
<keyword evidence="1" id="KW-0472">Membrane</keyword>
<dbReference type="Proteomes" id="UP000215199">
    <property type="component" value="Unassembled WGS sequence"/>
</dbReference>
<keyword evidence="1" id="KW-0812">Transmembrane</keyword>
<name>A0A229TFH2_9PSEU</name>
<feature type="transmembrane region" description="Helical" evidence="1">
    <location>
        <begin position="123"/>
        <end position="145"/>
    </location>
</feature>